<dbReference type="EMBL" id="KL197744">
    <property type="protein sequence ID" value="KDQ51908.1"/>
    <property type="molecule type" value="Genomic_DNA"/>
</dbReference>
<dbReference type="Proteomes" id="UP000027265">
    <property type="component" value="Unassembled WGS sequence"/>
</dbReference>
<proteinExistence type="predicted"/>
<dbReference type="GO" id="GO:0005829">
    <property type="term" value="C:cytosol"/>
    <property type="evidence" value="ECO:0007669"/>
    <property type="project" value="TreeGrafter"/>
</dbReference>
<dbReference type="OrthoDB" id="92161at2759"/>
<evidence type="ECO:0000313" key="1">
    <source>
        <dbReference type="EMBL" id="KDQ51908.1"/>
    </source>
</evidence>
<dbReference type="PANTHER" id="PTHR42695">
    <property type="entry name" value="GLUTAMINE AMIDOTRANSFERASE YLR126C-RELATED"/>
    <property type="match status" value="1"/>
</dbReference>
<keyword evidence="2" id="KW-1185">Reference proteome</keyword>
<reference evidence="2" key="1">
    <citation type="journal article" date="2014" name="Proc. Natl. Acad. Sci. U.S.A.">
        <title>Extensive sampling of basidiomycete genomes demonstrates inadequacy of the white-rot/brown-rot paradigm for wood decay fungi.</title>
        <authorList>
            <person name="Riley R."/>
            <person name="Salamov A.A."/>
            <person name="Brown D.W."/>
            <person name="Nagy L.G."/>
            <person name="Floudas D."/>
            <person name="Held B.W."/>
            <person name="Levasseur A."/>
            <person name="Lombard V."/>
            <person name="Morin E."/>
            <person name="Otillar R."/>
            <person name="Lindquist E.A."/>
            <person name="Sun H."/>
            <person name="LaButti K.M."/>
            <person name="Schmutz J."/>
            <person name="Jabbour D."/>
            <person name="Luo H."/>
            <person name="Baker S.E."/>
            <person name="Pisabarro A.G."/>
            <person name="Walton J.D."/>
            <person name="Blanchette R.A."/>
            <person name="Henrissat B."/>
            <person name="Martin F."/>
            <person name="Cullen D."/>
            <person name="Hibbett D.S."/>
            <person name="Grigoriev I.V."/>
        </authorList>
    </citation>
    <scope>NUCLEOTIDE SEQUENCE [LARGE SCALE GENOMIC DNA]</scope>
    <source>
        <strain evidence="2">MUCL 33604</strain>
    </source>
</reference>
<feature type="non-terminal residue" evidence="1">
    <location>
        <position position="1"/>
    </location>
</feature>
<protein>
    <recommendedName>
        <fullName evidence="3">Glutamine amidotransferase domain-containing protein</fullName>
    </recommendedName>
</protein>
<dbReference type="AlphaFoldDB" id="A0A067PAG6"/>
<dbReference type="GO" id="GO:0005634">
    <property type="term" value="C:nucleus"/>
    <property type="evidence" value="ECO:0007669"/>
    <property type="project" value="TreeGrafter"/>
</dbReference>
<dbReference type="PANTHER" id="PTHR42695:SF5">
    <property type="entry name" value="GLUTAMINE AMIDOTRANSFERASE YLR126C-RELATED"/>
    <property type="match status" value="1"/>
</dbReference>
<sequence length="140" mass="15349">AASAYENVEWINKLTEFVVGVARTKPEVKIIRICFSHQIIARALSSTIVPNNGIWEVGPTKVKLNEVGKELFGVPTIERFHRDHIPSVPSPFLPIGSMPVCENQGMVLSLKDIQILTLQGHPKFTDGIVEHIVEAGVSVG</sequence>
<dbReference type="STRING" id="933084.A0A067PAG6"/>
<evidence type="ECO:0000313" key="2">
    <source>
        <dbReference type="Proteomes" id="UP000027265"/>
    </source>
</evidence>
<dbReference type="InterPro" id="IPR044992">
    <property type="entry name" value="ChyE-like"/>
</dbReference>
<name>A0A067PAG6_9AGAM</name>
<accession>A0A067PAG6</accession>
<organism evidence="1 2">
    <name type="scientific">Jaapia argillacea MUCL 33604</name>
    <dbReference type="NCBI Taxonomy" id="933084"/>
    <lineage>
        <taxon>Eukaryota</taxon>
        <taxon>Fungi</taxon>
        <taxon>Dikarya</taxon>
        <taxon>Basidiomycota</taxon>
        <taxon>Agaricomycotina</taxon>
        <taxon>Agaricomycetes</taxon>
        <taxon>Agaricomycetidae</taxon>
        <taxon>Jaapiales</taxon>
        <taxon>Jaapiaceae</taxon>
        <taxon>Jaapia</taxon>
    </lineage>
</organism>
<feature type="non-terminal residue" evidence="1">
    <location>
        <position position="140"/>
    </location>
</feature>
<dbReference type="InterPro" id="IPR029062">
    <property type="entry name" value="Class_I_gatase-like"/>
</dbReference>
<dbReference type="Gene3D" id="3.40.50.880">
    <property type="match status" value="1"/>
</dbReference>
<dbReference type="InParanoid" id="A0A067PAG6"/>
<dbReference type="HOGENOM" id="CLU_054974_0_0_1"/>
<evidence type="ECO:0008006" key="3">
    <source>
        <dbReference type="Google" id="ProtNLM"/>
    </source>
</evidence>
<dbReference type="SUPFAM" id="SSF52317">
    <property type="entry name" value="Class I glutamine amidotransferase-like"/>
    <property type="match status" value="1"/>
</dbReference>
<gene>
    <name evidence="1" type="ORF">JAAARDRAFT_107677</name>
</gene>